<evidence type="ECO:0000313" key="2">
    <source>
        <dbReference type="EMBL" id="MDQ1110409.1"/>
    </source>
</evidence>
<dbReference type="AlphaFoldDB" id="A0AAP5AKT8"/>
<feature type="chain" id="PRO_5042847211" description="Peptidase inhibitor I78 family protein" evidence="1">
    <location>
        <begin position="19"/>
        <end position="108"/>
    </location>
</feature>
<evidence type="ECO:0000256" key="1">
    <source>
        <dbReference type="SAM" id="SignalP"/>
    </source>
</evidence>
<keyword evidence="1" id="KW-0732">Signal</keyword>
<dbReference type="PANTHER" id="PTHR39600:SF1">
    <property type="entry name" value="PEPTIDASE INHIBITOR I78 FAMILY PROTEIN"/>
    <property type="match status" value="1"/>
</dbReference>
<dbReference type="InterPro" id="IPR021719">
    <property type="entry name" value="Prot_inh_I78"/>
</dbReference>
<accession>A0AAP5AKT8</accession>
<feature type="signal peptide" evidence="1">
    <location>
        <begin position="1"/>
        <end position="18"/>
    </location>
</feature>
<evidence type="ECO:0008006" key="4">
    <source>
        <dbReference type="Google" id="ProtNLM"/>
    </source>
</evidence>
<protein>
    <recommendedName>
        <fullName evidence="4">Peptidase inhibitor I78 family protein</fullName>
    </recommendedName>
</protein>
<comment type="caution">
    <text evidence="2">The sequence shown here is derived from an EMBL/GenBank/DDBJ whole genome shotgun (WGS) entry which is preliminary data.</text>
</comment>
<reference evidence="2" key="1">
    <citation type="submission" date="2023-07" db="EMBL/GenBank/DDBJ databases">
        <title>Functional and genomic diversity of the sorghum phyllosphere microbiome.</title>
        <authorList>
            <person name="Shade A."/>
        </authorList>
    </citation>
    <scope>NUCLEOTIDE SEQUENCE</scope>
    <source>
        <strain evidence="2">SORGH_AS_0457</strain>
    </source>
</reference>
<dbReference type="RefSeq" id="WP_307107747.1">
    <property type="nucleotide sequence ID" value="NZ_JAUTAS010000001.1"/>
</dbReference>
<sequence length="108" mass="11407">MRMSLLLLACALPLTACSTPPKSSTDPAVVDPVPHVADGGTMKCNPDVLQQFNGQKATEALVKKAVAASGAKNARVVKPGMAVTMDFREDRLTINVDADNKIERIGCN</sequence>
<proteinExistence type="predicted"/>
<dbReference type="PANTHER" id="PTHR39600">
    <property type="entry name" value="PEPTIDASE INHIBITOR I78 FAMILY PROTEIN"/>
    <property type="match status" value="1"/>
</dbReference>
<organism evidence="2 3">
    <name type="scientific">Stenotrophomonas rhizophila</name>
    <dbReference type="NCBI Taxonomy" id="216778"/>
    <lineage>
        <taxon>Bacteria</taxon>
        <taxon>Pseudomonadati</taxon>
        <taxon>Pseudomonadota</taxon>
        <taxon>Gammaproteobacteria</taxon>
        <taxon>Lysobacterales</taxon>
        <taxon>Lysobacteraceae</taxon>
        <taxon>Stenotrophomonas</taxon>
    </lineage>
</organism>
<gene>
    <name evidence="2" type="ORF">QE424_003568</name>
</gene>
<dbReference type="EMBL" id="JAUTAS010000001">
    <property type="protein sequence ID" value="MDQ1110409.1"/>
    <property type="molecule type" value="Genomic_DNA"/>
</dbReference>
<dbReference type="Pfam" id="PF11720">
    <property type="entry name" value="Inhibitor_I78"/>
    <property type="match status" value="1"/>
</dbReference>
<dbReference type="Gene3D" id="3.30.10.10">
    <property type="entry name" value="Trypsin Inhibitor V, subunit A"/>
    <property type="match status" value="1"/>
</dbReference>
<evidence type="ECO:0000313" key="3">
    <source>
        <dbReference type="Proteomes" id="UP001226084"/>
    </source>
</evidence>
<name>A0AAP5AKT8_9GAMM</name>
<dbReference type="Proteomes" id="UP001226084">
    <property type="component" value="Unassembled WGS sequence"/>
</dbReference>